<dbReference type="GO" id="GO:0016810">
    <property type="term" value="F:hydrolase activity, acting on carbon-nitrogen (but not peptide) bonds"/>
    <property type="evidence" value="ECO:0007669"/>
    <property type="project" value="InterPro"/>
</dbReference>
<protein>
    <recommendedName>
        <fullName evidence="1">NodB homology domain-containing protein</fullName>
    </recommendedName>
</protein>
<proteinExistence type="predicted"/>
<dbReference type="InterPro" id="IPR011330">
    <property type="entry name" value="Glyco_hydro/deAcase_b/a-brl"/>
</dbReference>
<organism evidence="2">
    <name type="scientific">marine sediment metagenome</name>
    <dbReference type="NCBI Taxonomy" id="412755"/>
    <lineage>
        <taxon>unclassified sequences</taxon>
        <taxon>metagenomes</taxon>
        <taxon>ecological metagenomes</taxon>
    </lineage>
</organism>
<dbReference type="InterPro" id="IPR002509">
    <property type="entry name" value="NODB_dom"/>
</dbReference>
<evidence type="ECO:0000313" key="2">
    <source>
        <dbReference type="EMBL" id="KKM97720.1"/>
    </source>
</evidence>
<accession>A0A0F9P9M6</accession>
<dbReference type="PANTHER" id="PTHR47561">
    <property type="entry name" value="POLYSACCHARIDE DEACETYLASE FAMILY PROTEIN (AFU_ORTHOLOGUE AFUA_6G05030)"/>
    <property type="match status" value="1"/>
</dbReference>
<gene>
    <name evidence="2" type="ORF">LCGC14_1165170</name>
</gene>
<name>A0A0F9P9M6_9ZZZZ</name>
<dbReference type="AlphaFoldDB" id="A0A0F9P9M6"/>
<feature type="domain" description="NodB homology" evidence="1">
    <location>
        <begin position="1"/>
        <end position="252"/>
    </location>
</feature>
<dbReference type="GO" id="GO:0005975">
    <property type="term" value="P:carbohydrate metabolic process"/>
    <property type="evidence" value="ECO:0007669"/>
    <property type="project" value="InterPro"/>
</dbReference>
<dbReference type="EMBL" id="LAZR01005714">
    <property type="protein sequence ID" value="KKM97720.1"/>
    <property type="molecule type" value="Genomic_DNA"/>
</dbReference>
<reference evidence="2" key="1">
    <citation type="journal article" date="2015" name="Nature">
        <title>Complex archaea that bridge the gap between prokaryotes and eukaryotes.</title>
        <authorList>
            <person name="Spang A."/>
            <person name="Saw J.H."/>
            <person name="Jorgensen S.L."/>
            <person name="Zaremba-Niedzwiedzka K."/>
            <person name="Martijn J."/>
            <person name="Lind A.E."/>
            <person name="van Eijk R."/>
            <person name="Schleper C."/>
            <person name="Guy L."/>
            <person name="Ettema T.J."/>
        </authorList>
    </citation>
    <scope>NUCLEOTIDE SEQUENCE</scope>
</reference>
<dbReference type="PANTHER" id="PTHR47561:SF1">
    <property type="entry name" value="POLYSACCHARIDE DEACETYLASE FAMILY PROTEIN (AFU_ORTHOLOGUE AFUA_6G05030)"/>
    <property type="match status" value="1"/>
</dbReference>
<evidence type="ECO:0000259" key="1">
    <source>
        <dbReference type="PROSITE" id="PS51677"/>
    </source>
</evidence>
<sequence>MKIALTFDIERDIPNVLNTYFGAKDGILKILRILDNFNIKGTFFCTGKVVEQLPEYIRLIERKGHEIACHSLNHERLNHLDFRKCQKIIYQNKKIIENTCQDSEIIGFRAPYLRPPKFLFRILNNLGFKYDSSIKSRKNLKYYQINNDQIQEFHPSNFNIIFRLPIGYHFLRKWIFRKELIILHFHPWETINMKDLMFNQMNIFNKFKNIFRPDRWGNTGNSFITRISSFIKESISNKAEFIILKQMLSKKM</sequence>
<dbReference type="Pfam" id="PF01522">
    <property type="entry name" value="Polysacc_deac_1"/>
    <property type="match status" value="1"/>
</dbReference>
<dbReference type="SUPFAM" id="SSF88713">
    <property type="entry name" value="Glycoside hydrolase/deacetylase"/>
    <property type="match status" value="1"/>
</dbReference>
<dbReference type="Gene3D" id="3.20.20.370">
    <property type="entry name" value="Glycoside hydrolase/deacetylase"/>
    <property type="match status" value="1"/>
</dbReference>
<comment type="caution">
    <text evidence="2">The sequence shown here is derived from an EMBL/GenBank/DDBJ whole genome shotgun (WGS) entry which is preliminary data.</text>
</comment>
<dbReference type="PROSITE" id="PS51677">
    <property type="entry name" value="NODB"/>
    <property type="match status" value="1"/>
</dbReference>